<dbReference type="HOGENOM" id="CLU_010458_0_0_1"/>
<feature type="region of interest" description="Disordered" evidence="7">
    <location>
        <begin position="1014"/>
        <end position="1041"/>
    </location>
</feature>
<dbReference type="GO" id="GO:0034388">
    <property type="term" value="C:Pwp2p-containing subcomplex of 90S preribosome"/>
    <property type="evidence" value="ECO:0000318"/>
    <property type="project" value="GO_Central"/>
</dbReference>
<evidence type="ECO:0000256" key="5">
    <source>
        <dbReference type="ARBA" id="ARBA00023242"/>
    </source>
</evidence>
<feature type="compositionally biased region" description="Basic and acidic residues" evidence="7">
    <location>
        <begin position="355"/>
        <end position="364"/>
    </location>
</feature>
<keyword evidence="4" id="KW-0677">Repeat</keyword>
<dbReference type="Gene3D" id="2.130.10.10">
    <property type="entry name" value="YVTN repeat-like/Quinoprotein amine dehydrogenase"/>
    <property type="match status" value="3"/>
</dbReference>
<dbReference type="InterPro" id="IPR001680">
    <property type="entry name" value="WD40_rpt"/>
</dbReference>
<protein>
    <recommendedName>
        <fullName evidence="8">Small-subunit processome Utp12 domain-containing protein</fullName>
    </recommendedName>
</protein>
<dbReference type="SUPFAM" id="SSF82171">
    <property type="entry name" value="DPP6 N-terminal domain-like"/>
    <property type="match status" value="1"/>
</dbReference>
<dbReference type="InterPro" id="IPR015943">
    <property type="entry name" value="WD40/YVTN_repeat-like_dom_sf"/>
</dbReference>
<keyword evidence="5" id="KW-0539">Nucleus</keyword>
<reference evidence="9 10" key="1">
    <citation type="journal article" date="2011" name="Science">
        <title>The ecoresponsive genome of Daphnia pulex.</title>
        <authorList>
            <person name="Colbourne J.K."/>
            <person name="Pfrender M.E."/>
            <person name="Gilbert D."/>
            <person name="Thomas W.K."/>
            <person name="Tucker A."/>
            <person name="Oakley T.H."/>
            <person name="Tokishita S."/>
            <person name="Aerts A."/>
            <person name="Arnold G.J."/>
            <person name="Basu M.K."/>
            <person name="Bauer D.J."/>
            <person name="Caceres C.E."/>
            <person name="Carmel L."/>
            <person name="Casola C."/>
            <person name="Choi J.H."/>
            <person name="Detter J.C."/>
            <person name="Dong Q."/>
            <person name="Dusheyko S."/>
            <person name="Eads B.D."/>
            <person name="Frohlich T."/>
            <person name="Geiler-Samerotte K.A."/>
            <person name="Gerlach D."/>
            <person name="Hatcher P."/>
            <person name="Jogdeo S."/>
            <person name="Krijgsveld J."/>
            <person name="Kriventseva E.V."/>
            <person name="Kultz D."/>
            <person name="Laforsch C."/>
            <person name="Lindquist E."/>
            <person name="Lopez J."/>
            <person name="Manak J.R."/>
            <person name="Muller J."/>
            <person name="Pangilinan J."/>
            <person name="Patwardhan R.P."/>
            <person name="Pitluck S."/>
            <person name="Pritham E.J."/>
            <person name="Rechtsteiner A."/>
            <person name="Rho M."/>
            <person name="Rogozin I.B."/>
            <person name="Sakarya O."/>
            <person name="Salamov A."/>
            <person name="Schaack S."/>
            <person name="Shapiro H."/>
            <person name="Shiga Y."/>
            <person name="Skalitzky C."/>
            <person name="Smith Z."/>
            <person name="Souvorov A."/>
            <person name="Sung W."/>
            <person name="Tang Z."/>
            <person name="Tsuchiya D."/>
            <person name="Tu H."/>
            <person name="Vos H."/>
            <person name="Wang M."/>
            <person name="Wolf Y.I."/>
            <person name="Yamagata H."/>
            <person name="Yamada T."/>
            <person name="Ye Y."/>
            <person name="Shaw J.R."/>
            <person name="Andrews J."/>
            <person name="Crease T.J."/>
            <person name="Tang H."/>
            <person name="Lucas S.M."/>
            <person name="Robertson H.M."/>
            <person name="Bork P."/>
            <person name="Koonin E.V."/>
            <person name="Zdobnov E.M."/>
            <person name="Grigoriev I.V."/>
            <person name="Lynch M."/>
            <person name="Boore J.L."/>
        </authorList>
    </citation>
    <scope>NUCLEOTIDE SEQUENCE [LARGE SCALE GENOMIC DNA]</scope>
</reference>
<evidence type="ECO:0000256" key="6">
    <source>
        <dbReference type="PROSITE-ProRule" id="PRU00221"/>
    </source>
</evidence>
<dbReference type="InterPro" id="IPR011047">
    <property type="entry name" value="Quinoprotein_ADH-like_sf"/>
</dbReference>
<dbReference type="InterPro" id="IPR007148">
    <property type="entry name" value="SSU_processome_Utp12"/>
</dbReference>
<evidence type="ECO:0000313" key="9">
    <source>
        <dbReference type="EMBL" id="EFX70362.1"/>
    </source>
</evidence>
<organism evidence="9 10">
    <name type="scientific">Daphnia pulex</name>
    <name type="common">Water flea</name>
    <dbReference type="NCBI Taxonomy" id="6669"/>
    <lineage>
        <taxon>Eukaryota</taxon>
        <taxon>Metazoa</taxon>
        <taxon>Ecdysozoa</taxon>
        <taxon>Arthropoda</taxon>
        <taxon>Crustacea</taxon>
        <taxon>Branchiopoda</taxon>
        <taxon>Diplostraca</taxon>
        <taxon>Cladocera</taxon>
        <taxon>Anomopoda</taxon>
        <taxon>Daphniidae</taxon>
        <taxon>Daphnia</taxon>
    </lineage>
</organism>
<feature type="region of interest" description="Disordered" evidence="7">
    <location>
        <begin position="334"/>
        <end position="371"/>
    </location>
</feature>
<dbReference type="FunFam" id="2.130.10.10:FF:003248">
    <property type="entry name" value="Periodic tryptophan protein 2"/>
    <property type="match status" value="1"/>
</dbReference>
<proteinExistence type="inferred from homology"/>
<dbReference type="OrthoDB" id="3142434at2759"/>
<keyword evidence="10" id="KW-1185">Reference proteome</keyword>
<dbReference type="FunCoup" id="E9HD30">
    <property type="interactions" value="997"/>
</dbReference>
<evidence type="ECO:0000256" key="1">
    <source>
        <dbReference type="ARBA" id="ARBA00004604"/>
    </source>
</evidence>
<dbReference type="InterPro" id="IPR027145">
    <property type="entry name" value="PWP2"/>
</dbReference>
<dbReference type="PANTHER" id="PTHR19858:SF0">
    <property type="entry name" value="PERIODIC TRYPTOPHAN PROTEIN 2 HOMOLOG"/>
    <property type="match status" value="1"/>
</dbReference>
<feature type="repeat" description="WD" evidence="6">
    <location>
        <begin position="609"/>
        <end position="652"/>
    </location>
</feature>
<sequence length="1041" mass="116405">MQIESTFIYRQARADNSLITASVWMEWMAKRLALIKLSIPANLGEDNYNGAVECHVNEVIPDRIEPTKQLRLPPRRPISRAIERNLGCFIDFTPAVIDELARDPPAEWNTSTHLYRKGNIIFSKNGDSVIAPVGNKISVYDLKNNKSETLSVESRYNYTAIALSPNGVILIAINEDGEADVISLLSKTVIHKFRFNRPILAVKFSPNGKFFALTKENSVFVYRSPGSKREYNPFTLERVFHGFFDETTCLDWSSDSRFLMAGSKDMSVRVYALDKILHFKKFLLGGNTDAIVGCFFERDSMDAYTVAKNGTVSTWEFSEDIENLIKVEDKKKKDFKPMNDSEPMEEDDFEEDPEDLSKEPKEVEEKEEETAESKNLFYKRLGKHFLADSFKGEKGVSVYNITVTSAAYMPSTKLLVTGFSHGAFLLHEMPEVNLIHSLKISKQLISSIAVNPTGDWIALGCADMGQLLVWEWQSETYVMKQQGHFDTMSSVAYSPDGSYLATGGRDSKVKVWDTNTGFSFVTFTEHTSTVTGVAFTQTGRALLSSSLDGTVRAFDMARYRNFRTFTSPKPAQFSCLSIDVSGDLVAAGAQDTFDVYLWSLQTGRLLEVLSGHEGPVSSLNFSPSPLSSLLVSVSWDKTLRIWDAVSSAASLTREAINLTSDGLAVCFRPDGQQVAVASLDGHISIFDPHQGTQLSTIEGRNDLGSGRGDTDLVTAKKNLQGKAFNTLCYTADGQCLLAAGQSKNICIYQVLRVELRHVSEKMLVKKYEITQNRSLDAMDDIVNRKKMTEFGNMALVEEREDSRNGPVTLRLPGVRSGDMASRSFKPEVRVSHLQFSPNGRAFAATTTEGLLVYSLDNNLVFEPFDLSEDITPKTIRNMLKSKDYSRAFIMALKLNESKLTREVYETIPPDSVAVVVQTLATSFVERVLSFIVHQMDTSPHIEFHLKWIVAILYEHGTVLQNRTPSTVSVLRSIQKTVGRKFEDISKLCQHNRYTLQYLLALGGTAQKRTVAAIASVEDTDEDEDEASDDEEEEDDDDEMET</sequence>
<dbReference type="Pfam" id="PF04003">
    <property type="entry name" value="Utp12"/>
    <property type="match status" value="1"/>
</dbReference>
<accession>E9HD30</accession>
<evidence type="ECO:0000259" key="8">
    <source>
        <dbReference type="Pfam" id="PF04003"/>
    </source>
</evidence>
<dbReference type="GO" id="GO:0000462">
    <property type="term" value="P:maturation of SSU-rRNA from tricistronic rRNA transcript (SSU-rRNA, 5.8S rRNA, LSU-rRNA)"/>
    <property type="evidence" value="ECO:0000318"/>
    <property type="project" value="GO_Central"/>
</dbReference>
<dbReference type="Proteomes" id="UP000000305">
    <property type="component" value="Unassembled WGS sequence"/>
</dbReference>
<evidence type="ECO:0000256" key="3">
    <source>
        <dbReference type="ARBA" id="ARBA00022574"/>
    </source>
</evidence>
<feature type="repeat" description="WD" evidence="6">
    <location>
        <begin position="481"/>
        <end position="522"/>
    </location>
</feature>
<dbReference type="GO" id="GO:0032040">
    <property type="term" value="C:small-subunit processome"/>
    <property type="evidence" value="ECO:0000318"/>
    <property type="project" value="GO_Central"/>
</dbReference>
<dbReference type="OMA" id="VYEWQSE"/>
<comment type="subcellular location">
    <subcellularLocation>
        <location evidence="1">Nucleus</location>
        <location evidence="1">Nucleolus</location>
    </subcellularLocation>
</comment>
<dbReference type="GO" id="GO:0000028">
    <property type="term" value="P:ribosomal small subunit assembly"/>
    <property type="evidence" value="ECO:0000318"/>
    <property type="project" value="GO_Central"/>
</dbReference>
<keyword evidence="3 6" id="KW-0853">WD repeat</keyword>
<dbReference type="SUPFAM" id="SSF50998">
    <property type="entry name" value="Quinoprotein alcohol dehydrogenase-like"/>
    <property type="match status" value="1"/>
</dbReference>
<dbReference type="PROSITE" id="PS00678">
    <property type="entry name" value="WD_REPEATS_1"/>
    <property type="match status" value="1"/>
</dbReference>
<feature type="domain" description="Small-subunit processome Utp12" evidence="8">
    <location>
        <begin position="895"/>
        <end position="999"/>
    </location>
</feature>
<feature type="compositionally biased region" description="Acidic residues" evidence="7">
    <location>
        <begin position="1017"/>
        <end position="1041"/>
    </location>
</feature>
<dbReference type="KEGG" id="dpx:DAPPUDRAFT_257213"/>
<dbReference type="InterPro" id="IPR019775">
    <property type="entry name" value="WD40_repeat_CS"/>
</dbReference>
<dbReference type="InParanoid" id="E9HD30"/>
<dbReference type="EMBL" id="GL732622">
    <property type="protein sequence ID" value="EFX70362.1"/>
    <property type="molecule type" value="Genomic_DNA"/>
</dbReference>
<dbReference type="PROSITE" id="PS50082">
    <property type="entry name" value="WD_REPEATS_2"/>
    <property type="match status" value="3"/>
</dbReference>
<dbReference type="PANTHER" id="PTHR19858">
    <property type="entry name" value="WD40 REPEAT PROTEIN"/>
    <property type="match status" value="1"/>
</dbReference>
<dbReference type="AlphaFoldDB" id="E9HD30"/>
<dbReference type="SMART" id="SM00320">
    <property type="entry name" value="WD40"/>
    <property type="match status" value="11"/>
</dbReference>
<evidence type="ECO:0000256" key="4">
    <source>
        <dbReference type="ARBA" id="ARBA00022737"/>
    </source>
</evidence>
<dbReference type="STRING" id="6669.E9HD30"/>
<dbReference type="CDD" id="cd00200">
    <property type="entry name" value="WD40"/>
    <property type="match status" value="1"/>
</dbReference>
<feature type="repeat" description="WD" evidence="6">
    <location>
        <begin position="523"/>
        <end position="564"/>
    </location>
</feature>
<evidence type="ECO:0000313" key="10">
    <source>
        <dbReference type="Proteomes" id="UP000000305"/>
    </source>
</evidence>
<evidence type="ECO:0000256" key="7">
    <source>
        <dbReference type="SAM" id="MobiDB-lite"/>
    </source>
</evidence>
<dbReference type="Pfam" id="PF00400">
    <property type="entry name" value="WD40"/>
    <property type="match status" value="5"/>
</dbReference>
<evidence type="ECO:0000256" key="2">
    <source>
        <dbReference type="ARBA" id="ARBA00010226"/>
    </source>
</evidence>
<dbReference type="PhylomeDB" id="E9HD30"/>
<dbReference type="PROSITE" id="PS50294">
    <property type="entry name" value="WD_REPEATS_REGION"/>
    <property type="match status" value="3"/>
</dbReference>
<name>E9HD30_DAPPU</name>
<gene>
    <name evidence="9" type="ORF">DAPPUDRAFT_257213</name>
</gene>
<dbReference type="eggNOG" id="KOG0291">
    <property type="taxonomic scope" value="Eukaryota"/>
</dbReference>
<feature type="compositionally biased region" description="Acidic residues" evidence="7">
    <location>
        <begin position="342"/>
        <end position="354"/>
    </location>
</feature>
<comment type="similarity">
    <text evidence="2">Belongs to the WD repeat PWP2 family.</text>
</comment>